<sequence length="74" mass="7210">MFGLGIAGGEKCQTVTPADITLKSGAGFDPLGGGTLSGKYALPGLKGCGFLGGLVSLLTSGPGNTLSVKLTPKD</sequence>
<organism evidence="1 2">
    <name type="scientific">Actinomadura craniellae</name>
    <dbReference type="NCBI Taxonomy" id="2231787"/>
    <lineage>
        <taxon>Bacteria</taxon>
        <taxon>Bacillati</taxon>
        <taxon>Actinomycetota</taxon>
        <taxon>Actinomycetes</taxon>
        <taxon>Streptosporangiales</taxon>
        <taxon>Thermomonosporaceae</taxon>
        <taxon>Actinomadura</taxon>
    </lineage>
</organism>
<dbReference type="Proteomes" id="UP000251891">
    <property type="component" value="Unassembled WGS sequence"/>
</dbReference>
<name>A0A365H2X5_9ACTN</name>
<evidence type="ECO:0000313" key="2">
    <source>
        <dbReference type="Proteomes" id="UP000251891"/>
    </source>
</evidence>
<comment type="caution">
    <text evidence="1">The sequence shown here is derived from an EMBL/GenBank/DDBJ whole genome shotgun (WGS) entry which is preliminary data.</text>
</comment>
<evidence type="ECO:0000313" key="1">
    <source>
        <dbReference type="EMBL" id="RAY13399.1"/>
    </source>
</evidence>
<gene>
    <name evidence="1" type="ORF">DPM19_20230</name>
</gene>
<proteinExistence type="predicted"/>
<dbReference type="EMBL" id="QLYX01000009">
    <property type="protein sequence ID" value="RAY13399.1"/>
    <property type="molecule type" value="Genomic_DNA"/>
</dbReference>
<reference evidence="1 2" key="1">
    <citation type="submission" date="2018-06" db="EMBL/GenBank/DDBJ databases">
        <title>Actinomadura craniellae sp. nov. isolated from marine sponge Craniella sp.</title>
        <authorList>
            <person name="Li L."/>
            <person name="Xu Q.H."/>
            <person name="Lin H.W."/>
            <person name="Lu Y.H."/>
        </authorList>
    </citation>
    <scope>NUCLEOTIDE SEQUENCE [LARGE SCALE GENOMIC DNA]</scope>
    <source>
        <strain evidence="1 2">LHW63021</strain>
    </source>
</reference>
<keyword evidence="2" id="KW-1185">Reference proteome</keyword>
<accession>A0A365H2X5</accession>
<protein>
    <submittedName>
        <fullName evidence="1">Uncharacterized protein</fullName>
    </submittedName>
</protein>
<dbReference type="AlphaFoldDB" id="A0A365H2X5"/>